<dbReference type="InterPro" id="IPR011611">
    <property type="entry name" value="PfkB_dom"/>
</dbReference>
<dbReference type="InterPro" id="IPR029056">
    <property type="entry name" value="Ribokinase-like"/>
</dbReference>
<dbReference type="PANTHER" id="PTHR10584:SF166">
    <property type="entry name" value="RIBOKINASE"/>
    <property type="match status" value="1"/>
</dbReference>
<feature type="binding site" evidence="12">
    <location>
        <begin position="13"/>
        <end position="15"/>
    </location>
    <ligand>
        <name>substrate</name>
    </ligand>
</feature>
<proteinExistence type="inferred from homology"/>
<comment type="similarity">
    <text evidence="12">Belongs to the carbohydrate kinase PfkB family. Ribokinase subfamily.</text>
</comment>
<dbReference type="InterPro" id="IPR011877">
    <property type="entry name" value="Ribokinase"/>
</dbReference>
<comment type="caution">
    <text evidence="14">The sequence shown here is derived from an EMBL/GenBank/DDBJ whole genome shotgun (WGS) entry which is preliminary data.</text>
</comment>
<comment type="activity regulation">
    <text evidence="12">Activated by a monovalent cation that binds near, but not in, the active site. The most likely occupant of the site in vivo is potassium. Ion binding induces a conformational change that may alter substrate affinity.</text>
</comment>
<keyword evidence="6 12" id="KW-0547">Nucleotide-binding</keyword>
<evidence type="ECO:0000256" key="12">
    <source>
        <dbReference type="HAMAP-Rule" id="MF_01987"/>
    </source>
</evidence>
<dbReference type="UniPathway" id="UPA00916">
    <property type="reaction ID" value="UER00889"/>
</dbReference>
<feature type="binding site" evidence="12">
    <location>
        <position position="275"/>
    </location>
    <ligand>
        <name>K(+)</name>
        <dbReference type="ChEBI" id="CHEBI:29103"/>
    </ligand>
</feature>
<keyword evidence="8 12" id="KW-0067">ATP-binding</keyword>
<dbReference type="PATRIC" id="fig|153151.4.peg.2503"/>
<dbReference type="Gene3D" id="3.40.1190.20">
    <property type="match status" value="1"/>
</dbReference>
<dbReference type="PRINTS" id="PR00990">
    <property type="entry name" value="RIBOKINASE"/>
</dbReference>
<feature type="active site" description="Proton acceptor" evidence="12">
    <location>
        <position position="240"/>
    </location>
</feature>
<evidence type="ECO:0000256" key="7">
    <source>
        <dbReference type="ARBA" id="ARBA00022777"/>
    </source>
</evidence>
<organism evidence="14 15">
    <name type="scientific">Parageobacillus toebii</name>
    <dbReference type="NCBI Taxonomy" id="153151"/>
    <lineage>
        <taxon>Bacteria</taxon>
        <taxon>Bacillati</taxon>
        <taxon>Bacillota</taxon>
        <taxon>Bacilli</taxon>
        <taxon>Bacillales</taxon>
        <taxon>Anoxybacillaceae</taxon>
        <taxon>Parageobacillus</taxon>
    </lineage>
</organism>
<protein>
    <recommendedName>
        <fullName evidence="3 12">Ribokinase</fullName>
        <shortName evidence="12">RK</shortName>
        <ecNumber evidence="2 12">2.7.1.15</ecNumber>
    </recommendedName>
</protein>
<gene>
    <name evidence="12" type="primary">rbsK</name>
    <name evidence="14" type="ORF">B4110_3322</name>
</gene>
<comment type="pathway">
    <text evidence="12">Carbohydrate metabolism; D-ribose degradation; D-ribose 5-phosphate from beta-D-ribopyranose: step 2/2.</text>
</comment>
<dbReference type="RefSeq" id="WP_062677117.1">
    <property type="nucleotide sequence ID" value="NZ_LQYW01000004.1"/>
</dbReference>
<evidence type="ECO:0000313" key="15">
    <source>
        <dbReference type="Proteomes" id="UP000075324"/>
    </source>
</evidence>
<feature type="binding site" evidence="12">
    <location>
        <begin position="41"/>
        <end position="45"/>
    </location>
    <ligand>
        <name>substrate</name>
    </ligand>
</feature>
<dbReference type="GO" id="GO:0005829">
    <property type="term" value="C:cytosol"/>
    <property type="evidence" value="ECO:0007669"/>
    <property type="project" value="TreeGrafter"/>
</dbReference>
<keyword evidence="12" id="KW-0963">Cytoplasm</keyword>
<dbReference type="AlphaFoldDB" id="A0A150N8F8"/>
<accession>A0A150N8F8</accession>
<feature type="binding site" evidence="12">
    <location>
        <position position="273"/>
    </location>
    <ligand>
        <name>K(+)</name>
        <dbReference type="ChEBI" id="CHEBI:29103"/>
    </ligand>
</feature>
<feature type="binding site" evidence="12">
    <location>
        <position position="141"/>
    </location>
    <ligand>
        <name>substrate</name>
    </ligand>
</feature>
<feature type="binding site" evidence="12">
    <location>
        <position position="270"/>
    </location>
    <ligand>
        <name>K(+)</name>
        <dbReference type="ChEBI" id="CHEBI:29103"/>
    </ligand>
</feature>
<feature type="domain" description="Carbohydrate kinase PfkB" evidence="13">
    <location>
        <begin position="6"/>
        <end position="282"/>
    </location>
</feature>
<feature type="binding site" evidence="12">
    <location>
        <position position="240"/>
    </location>
    <ligand>
        <name>substrate</name>
    </ligand>
</feature>
<dbReference type="HAMAP" id="MF_01987">
    <property type="entry name" value="Ribokinase"/>
    <property type="match status" value="1"/>
</dbReference>
<dbReference type="GO" id="GO:0004747">
    <property type="term" value="F:ribokinase activity"/>
    <property type="evidence" value="ECO:0007669"/>
    <property type="project" value="UniProtKB-UniRule"/>
</dbReference>
<evidence type="ECO:0000256" key="3">
    <source>
        <dbReference type="ARBA" id="ARBA00016943"/>
    </source>
</evidence>
<keyword evidence="11 12" id="KW-0119">Carbohydrate metabolism</keyword>
<dbReference type="Proteomes" id="UP000075324">
    <property type="component" value="Unassembled WGS sequence"/>
</dbReference>
<dbReference type="CDD" id="cd01174">
    <property type="entry name" value="ribokinase"/>
    <property type="match status" value="1"/>
</dbReference>
<evidence type="ECO:0000256" key="1">
    <source>
        <dbReference type="ARBA" id="ARBA00005380"/>
    </source>
</evidence>
<comment type="cofactor">
    <cofactor evidence="12">
        <name>Mg(2+)</name>
        <dbReference type="ChEBI" id="CHEBI:18420"/>
    </cofactor>
    <text evidence="12">Requires a divalent cation, most likely magnesium in vivo, as an electrophilic catalyst to aid phosphoryl group transfer. It is the chelate of the metal and the nucleotide that is the actual substrate.</text>
</comment>
<evidence type="ECO:0000256" key="11">
    <source>
        <dbReference type="ARBA" id="ARBA00023277"/>
    </source>
</evidence>
<dbReference type="EMBL" id="LQYW01000004">
    <property type="protein sequence ID" value="KYD32993.1"/>
    <property type="molecule type" value="Genomic_DNA"/>
</dbReference>
<keyword evidence="5 12" id="KW-0479">Metal-binding</keyword>
<evidence type="ECO:0000256" key="10">
    <source>
        <dbReference type="ARBA" id="ARBA00022958"/>
    </source>
</evidence>
<dbReference type="GO" id="GO:0046872">
    <property type="term" value="F:metal ion binding"/>
    <property type="evidence" value="ECO:0007669"/>
    <property type="project" value="UniProtKB-KW"/>
</dbReference>
<keyword evidence="7 12" id="KW-0418">Kinase</keyword>
<dbReference type="Pfam" id="PF00294">
    <property type="entry name" value="PfkB"/>
    <property type="match status" value="1"/>
</dbReference>
<dbReference type="NCBIfam" id="TIGR02152">
    <property type="entry name" value="D_ribokin_bact"/>
    <property type="match status" value="1"/>
</dbReference>
<comment type="caution">
    <text evidence="12">Lacks conserved residue(s) required for the propagation of feature annotation.</text>
</comment>
<comment type="subcellular location">
    <subcellularLocation>
        <location evidence="12">Cytoplasm</location>
    </subcellularLocation>
</comment>
<feature type="binding site" evidence="12">
    <location>
        <position position="185"/>
    </location>
    <ligand>
        <name>ATP</name>
        <dbReference type="ChEBI" id="CHEBI:30616"/>
    </ligand>
</feature>
<sequence>MTKPVITVVGSINMDLVTIASRFPLQGETILGEEFHLIPGGKGANQAVAAARLGADVHMIGAVGADPFGNELLRSLEREGVYIDNVKPVTDKGTGIASITISEQDNRIIVVPGANHALRPEDIDRCEEMIAKSDVCVLQLEIPLSVVERAAFLAKKHGVRVILNPAPAQPLPQKLIEQVDFLTPNEHERDIIFEQVDADAFADKVIVTEGARGVTIRKDGKQMLIPGFRVPVVDTTGAGDTFNGALAVALSKGMSLEEACLFANAAAALSVTKLGAQGGMPTEEEVEKFLQEKEGCSS</sequence>
<feature type="binding site" evidence="12">
    <location>
        <begin position="208"/>
        <end position="213"/>
    </location>
    <ligand>
        <name>ATP</name>
        <dbReference type="ChEBI" id="CHEBI:30616"/>
    </ligand>
</feature>
<evidence type="ECO:0000259" key="13">
    <source>
        <dbReference type="Pfam" id="PF00294"/>
    </source>
</evidence>
<keyword evidence="4 12" id="KW-0808">Transferase</keyword>
<feature type="binding site" evidence="12">
    <location>
        <position position="234"/>
    </location>
    <ligand>
        <name>K(+)</name>
        <dbReference type="ChEBI" id="CHEBI:29103"/>
    </ligand>
</feature>
<feature type="binding site" evidence="12">
    <location>
        <begin position="239"/>
        <end position="240"/>
    </location>
    <ligand>
        <name>ATP</name>
        <dbReference type="ChEBI" id="CHEBI:30616"/>
    </ligand>
</feature>
<dbReference type="EC" id="2.7.1.15" evidence="2 12"/>
<evidence type="ECO:0000313" key="14">
    <source>
        <dbReference type="EMBL" id="KYD32993.1"/>
    </source>
</evidence>
<evidence type="ECO:0000256" key="5">
    <source>
        <dbReference type="ARBA" id="ARBA00022723"/>
    </source>
</evidence>
<comment type="subunit">
    <text evidence="12">Homodimer.</text>
</comment>
<keyword evidence="10 12" id="KW-0630">Potassium</keyword>
<reference evidence="14 15" key="1">
    <citation type="submission" date="2016-01" db="EMBL/GenBank/DDBJ databases">
        <title>Draft Genome Sequences of Seven Thermophilic Sporeformers Isolated from Foods.</title>
        <authorList>
            <person name="Berendsen E.M."/>
            <person name="Wells-Bennik M.H."/>
            <person name="Krawcyk A.O."/>
            <person name="De Jong A."/>
            <person name="Holsappel S."/>
            <person name="Eijlander R.T."/>
            <person name="Kuipers O.P."/>
        </authorList>
    </citation>
    <scope>NUCLEOTIDE SEQUENCE [LARGE SCALE GENOMIC DNA]</scope>
    <source>
        <strain evidence="14 15">B4110</strain>
    </source>
</reference>
<dbReference type="InterPro" id="IPR002173">
    <property type="entry name" value="Carboh/pur_kinase_PfkB_CS"/>
</dbReference>
<dbReference type="InterPro" id="IPR002139">
    <property type="entry name" value="Ribo/fructo_kinase"/>
</dbReference>
<comment type="similarity">
    <text evidence="1">Belongs to the carbohydrate kinase pfkB family.</text>
</comment>
<dbReference type="GO" id="GO:0019303">
    <property type="term" value="P:D-ribose catabolic process"/>
    <property type="evidence" value="ECO:0007669"/>
    <property type="project" value="UniProtKB-UniRule"/>
</dbReference>
<dbReference type="PANTHER" id="PTHR10584">
    <property type="entry name" value="SUGAR KINASE"/>
    <property type="match status" value="1"/>
</dbReference>
<evidence type="ECO:0000256" key="9">
    <source>
        <dbReference type="ARBA" id="ARBA00022842"/>
    </source>
</evidence>
<evidence type="ECO:0000256" key="2">
    <source>
        <dbReference type="ARBA" id="ARBA00012035"/>
    </source>
</evidence>
<evidence type="ECO:0000256" key="8">
    <source>
        <dbReference type="ARBA" id="ARBA00022840"/>
    </source>
</evidence>
<dbReference type="GO" id="GO:0005524">
    <property type="term" value="F:ATP binding"/>
    <property type="evidence" value="ECO:0007669"/>
    <property type="project" value="UniProtKB-UniRule"/>
</dbReference>
<evidence type="ECO:0000256" key="4">
    <source>
        <dbReference type="ARBA" id="ARBA00022679"/>
    </source>
</evidence>
<evidence type="ECO:0000256" key="6">
    <source>
        <dbReference type="ARBA" id="ARBA00022741"/>
    </source>
</evidence>
<keyword evidence="9 12" id="KW-0460">Magnesium</keyword>
<feature type="binding site" evidence="12">
    <location>
        <position position="236"/>
    </location>
    <ligand>
        <name>K(+)</name>
        <dbReference type="ChEBI" id="CHEBI:29103"/>
    </ligand>
</feature>
<dbReference type="SUPFAM" id="SSF53613">
    <property type="entry name" value="Ribokinase-like"/>
    <property type="match status" value="1"/>
</dbReference>
<feature type="binding site" evidence="12">
    <location>
        <position position="264"/>
    </location>
    <ligand>
        <name>ATP</name>
        <dbReference type="ChEBI" id="CHEBI:30616"/>
    </ligand>
</feature>
<comment type="function">
    <text evidence="12">Catalyzes the phosphorylation of ribose at O-5 in a reaction requiring ATP and magnesium. The resulting D-ribose-5-phosphate can then be used either for sythesis of nucleotides, histidine, and tryptophan, or as a component of the pentose phosphate pathway.</text>
</comment>
<dbReference type="PROSITE" id="PS00584">
    <property type="entry name" value="PFKB_KINASES_2"/>
    <property type="match status" value="1"/>
</dbReference>
<comment type="catalytic activity">
    <reaction evidence="12">
        <text>D-ribose + ATP = D-ribose 5-phosphate + ADP + H(+)</text>
        <dbReference type="Rhea" id="RHEA:13697"/>
        <dbReference type="ChEBI" id="CHEBI:15378"/>
        <dbReference type="ChEBI" id="CHEBI:30616"/>
        <dbReference type="ChEBI" id="CHEBI:47013"/>
        <dbReference type="ChEBI" id="CHEBI:78346"/>
        <dbReference type="ChEBI" id="CHEBI:456216"/>
        <dbReference type="EC" id="2.7.1.15"/>
    </reaction>
</comment>
<name>A0A150N8F8_9BACL</name>